<dbReference type="AlphaFoldDB" id="A0A1F6MVL6"/>
<dbReference type="EMBL" id="MFQN01000004">
    <property type="protein sequence ID" value="OGH75694.1"/>
    <property type="molecule type" value="Genomic_DNA"/>
</dbReference>
<dbReference type="NCBIfam" id="TIGR00278">
    <property type="entry name" value="membrane protein insertion efficiency factor YidD"/>
    <property type="match status" value="1"/>
</dbReference>
<comment type="function">
    <text evidence="1">Could be involved in insertion of integral membrane proteins into the membrane.</text>
</comment>
<name>A0A1F6MVL6_9BACT</name>
<dbReference type="PANTHER" id="PTHR33383:SF1">
    <property type="entry name" value="MEMBRANE PROTEIN INSERTION EFFICIENCY FACTOR-RELATED"/>
    <property type="match status" value="1"/>
</dbReference>
<dbReference type="SMART" id="SM01234">
    <property type="entry name" value="Haemolytic"/>
    <property type="match status" value="1"/>
</dbReference>
<keyword evidence="1" id="KW-0472">Membrane</keyword>
<dbReference type="PANTHER" id="PTHR33383">
    <property type="entry name" value="MEMBRANE PROTEIN INSERTION EFFICIENCY FACTOR-RELATED"/>
    <property type="match status" value="1"/>
</dbReference>
<dbReference type="STRING" id="1798692.A3G00_04100"/>
<dbReference type="InterPro" id="IPR002696">
    <property type="entry name" value="Membr_insert_effic_factor_YidD"/>
</dbReference>
<comment type="subcellular location">
    <subcellularLocation>
        <location evidence="1">Cell membrane</location>
        <topology evidence="1">Peripheral membrane protein</topology>
        <orientation evidence="1">Cytoplasmic side</orientation>
    </subcellularLocation>
</comment>
<dbReference type="HAMAP" id="MF_00386">
    <property type="entry name" value="UPF0161_YidD"/>
    <property type="match status" value="1"/>
</dbReference>
<keyword evidence="1" id="KW-1003">Cell membrane</keyword>
<sequence length="79" mass="9344">MKLRFILLLLIRLYQKTLSPDHGWFKFLHPRGYCRFYPTCSEYAYQVIKKRGIMIGIPKAIWRVLRCNPWSGGGIDSPK</sequence>
<evidence type="ECO:0000256" key="1">
    <source>
        <dbReference type="HAMAP-Rule" id="MF_00386"/>
    </source>
</evidence>
<comment type="similarity">
    <text evidence="1">Belongs to the UPF0161 family.</text>
</comment>
<evidence type="ECO:0000313" key="3">
    <source>
        <dbReference type="Proteomes" id="UP000178347"/>
    </source>
</evidence>
<dbReference type="Pfam" id="PF01809">
    <property type="entry name" value="YidD"/>
    <property type="match status" value="1"/>
</dbReference>
<accession>A0A1F6MVL6</accession>
<protein>
    <recommendedName>
        <fullName evidence="1">Putative membrane protein insertion efficiency factor</fullName>
    </recommendedName>
</protein>
<organism evidence="2 3">
    <name type="scientific">Candidatus Magasanikbacteria bacterium RIFCSPLOWO2_12_FULL_43_12</name>
    <dbReference type="NCBI Taxonomy" id="1798692"/>
    <lineage>
        <taxon>Bacteria</taxon>
        <taxon>Candidatus Magasanikiibacteriota</taxon>
    </lineage>
</organism>
<proteinExistence type="inferred from homology"/>
<comment type="caution">
    <text evidence="2">The sequence shown here is derived from an EMBL/GenBank/DDBJ whole genome shotgun (WGS) entry which is preliminary data.</text>
</comment>
<dbReference type="GO" id="GO:0005886">
    <property type="term" value="C:plasma membrane"/>
    <property type="evidence" value="ECO:0007669"/>
    <property type="project" value="UniProtKB-SubCell"/>
</dbReference>
<dbReference type="Proteomes" id="UP000178347">
    <property type="component" value="Unassembled WGS sequence"/>
</dbReference>
<gene>
    <name evidence="2" type="ORF">A3G00_04100</name>
</gene>
<evidence type="ECO:0000313" key="2">
    <source>
        <dbReference type="EMBL" id="OGH75694.1"/>
    </source>
</evidence>
<reference evidence="2 3" key="1">
    <citation type="journal article" date="2016" name="Nat. Commun.">
        <title>Thousands of microbial genomes shed light on interconnected biogeochemical processes in an aquifer system.</title>
        <authorList>
            <person name="Anantharaman K."/>
            <person name="Brown C.T."/>
            <person name="Hug L.A."/>
            <person name="Sharon I."/>
            <person name="Castelle C.J."/>
            <person name="Probst A.J."/>
            <person name="Thomas B.C."/>
            <person name="Singh A."/>
            <person name="Wilkins M.J."/>
            <person name="Karaoz U."/>
            <person name="Brodie E.L."/>
            <person name="Williams K.H."/>
            <person name="Hubbard S.S."/>
            <person name="Banfield J.F."/>
        </authorList>
    </citation>
    <scope>NUCLEOTIDE SEQUENCE [LARGE SCALE GENOMIC DNA]</scope>
</reference>